<dbReference type="PANTHER" id="PTHR35565">
    <property type="entry name" value="CYTOPLASMIC PROTEIN-RELATED"/>
    <property type="match status" value="1"/>
</dbReference>
<dbReference type="InterPro" id="IPR044032">
    <property type="entry name" value="TssC1_C"/>
</dbReference>
<reference evidence="3" key="1">
    <citation type="submission" date="2022-02" db="EMBL/GenBank/DDBJ databases">
        <title>Vibrio sp. nov., a new bacterium isolated from Bohai sea, China.</title>
        <authorList>
            <person name="Yuan Y."/>
        </authorList>
    </citation>
    <scope>NUCLEOTIDE SEQUENCE</scope>
    <source>
        <strain evidence="3">DBSS07</strain>
    </source>
</reference>
<dbReference type="InterPro" id="IPR010269">
    <property type="entry name" value="T6SS_TssC-like"/>
</dbReference>
<proteinExistence type="predicted"/>
<name>A0A9X3CC59_9VIBR</name>
<gene>
    <name evidence="3" type="ORF">MD483_03895</name>
</gene>
<sequence length="464" mass="52662">MKLNTDWQTAFNQLDSKDNAFLKEALSLFSELDSSALINKQRLITSIAQLIAALDKQLSSQLDEILHHQDFQLLERNWRSLKNLSALPINYNRTKLKMLDMSWAELSTDLNQAYSTKSSDLFNKIGNRELNTLGGQPFGCIAFTHSISMDIDFDSEYDDLFTLELLSKLGEATLCPMLLSPAINFFANSGADWLSDIGRIEKILSGPDYQAWRDLRDKASSRFLGLVMPQVQLRAPYSNRKSGFVYNEEGQGLWGNAVFPFVSTIMREHHRVNWFGFLKSRWNDKYQGALVNTPPTHRTTPSYSEPIVDVALFGQISTFYAQSGFIPLTRSPLTNKYYFNGNNSAWQHGSGDNEKVLTQIQTSLMSCRIAHYLKVQVREMIGSFSTAAECELFLTQWIEKFSSNVSFANEETLARYPLSFAKVSVHESTHQPGSYSCTLRIVPQYQYDHFSGEVVLTTEVDEVA</sequence>
<evidence type="ECO:0000313" key="4">
    <source>
        <dbReference type="Proteomes" id="UP001155586"/>
    </source>
</evidence>
<protein>
    <submittedName>
        <fullName evidence="3">Type VI secretion system contractile sheath large subunit</fullName>
    </submittedName>
</protein>
<evidence type="ECO:0000259" key="2">
    <source>
        <dbReference type="Pfam" id="PF18945"/>
    </source>
</evidence>
<comment type="caution">
    <text evidence="3">The sequence shown here is derived from an EMBL/GenBank/DDBJ whole genome shotgun (WGS) entry which is preliminary data.</text>
</comment>
<dbReference type="InterPro" id="IPR044031">
    <property type="entry name" value="TssC1_N"/>
</dbReference>
<feature type="domain" description="TssC1 C-terminal" evidence="2">
    <location>
        <begin position="352"/>
        <end position="459"/>
    </location>
</feature>
<feature type="domain" description="TssC1 N-terminal" evidence="1">
    <location>
        <begin position="49"/>
        <end position="345"/>
    </location>
</feature>
<evidence type="ECO:0000313" key="3">
    <source>
        <dbReference type="EMBL" id="MCW8332970.1"/>
    </source>
</evidence>
<dbReference type="AlphaFoldDB" id="A0A9X3CC59"/>
<dbReference type="PANTHER" id="PTHR35565:SF1">
    <property type="entry name" value="TYPE VI SECRETION SYSTEM CONTRACTILE SHEATH LARGE SUBUNIT"/>
    <property type="match status" value="1"/>
</dbReference>
<organism evidence="3 4">
    <name type="scientific">Vibrio paucivorans</name>
    <dbReference type="NCBI Taxonomy" id="2829489"/>
    <lineage>
        <taxon>Bacteria</taxon>
        <taxon>Pseudomonadati</taxon>
        <taxon>Pseudomonadota</taxon>
        <taxon>Gammaproteobacteria</taxon>
        <taxon>Vibrionales</taxon>
        <taxon>Vibrionaceae</taxon>
        <taxon>Vibrio</taxon>
    </lineage>
</organism>
<dbReference type="Pfam" id="PF05943">
    <property type="entry name" value="VipB"/>
    <property type="match status" value="1"/>
</dbReference>
<dbReference type="Pfam" id="PF18945">
    <property type="entry name" value="VipB_2"/>
    <property type="match status" value="1"/>
</dbReference>
<accession>A0A9X3CC59</accession>
<dbReference type="Proteomes" id="UP001155586">
    <property type="component" value="Unassembled WGS sequence"/>
</dbReference>
<keyword evidence="4" id="KW-1185">Reference proteome</keyword>
<dbReference type="EMBL" id="JAKRRX010000013">
    <property type="protein sequence ID" value="MCW8332970.1"/>
    <property type="molecule type" value="Genomic_DNA"/>
</dbReference>
<dbReference type="RefSeq" id="WP_265686660.1">
    <property type="nucleotide sequence ID" value="NZ_JAKRRX010000013.1"/>
</dbReference>
<evidence type="ECO:0000259" key="1">
    <source>
        <dbReference type="Pfam" id="PF05943"/>
    </source>
</evidence>